<dbReference type="RefSeq" id="YP_009116677.1">
    <property type="nucleotide sequence ID" value="NC_026242.1"/>
</dbReference>
<evidence type="ECO:0000313" key="1">
    <source>
        <dbReference type="EMBL" id="AJD20090.1"/>
    </source>
</evidence>
<proteinExistence type="predicted"/>
<accession>A0A0B4VFC2</accession>
<protein>
    <submittedName>
        <fullName evidence="1">Uncharacterized protein</fullName>
    </submittedName>
</protein>
<dbReference type="GeneID" id="22921744"/>
<keyword evidence="2" id="KW-1185">Reference proteome</keyword>
<reference evidence="1 2" key="1">
    <citation type="journal article" date="2015" name="J. Virol.">
        <title>The genome of the nucleopolyhedrosis-causing virus from Tipula oleracea sheds new light on the Nudiviridae family.</title>
        <authorList>
            <person name="Bezier A."/>
            <person name="Theze J."/>
            <person name="Gavory F."/>
            <person name="Gaillard J."/>
            <person name="Poulain J."/>
            <person name="Drezen J.M."/>
            <person name="Herniou E.A."/>
        </authorList>
    </citation>
    <scope>NUCLEOTIDE SEQUENCE [LARGE SCALE GENOMIC DNA]</scope>
    <source>
        <strain evidence="1">35</strain>
    </source>
</reference>
<gene>
    <name evidence="1" type="ORF">TONV_030</name>
</gene>
<evidence type="ECO:0000313" key="2">
    <source>
        <dbReference type="Proteomes" id="UP000201058"/>
    </source>
</evidence>
<dbReference type="KEGG" id="vg:22921744"/>
<sequence>MIKNQQNPNITDEDVKQYNNLILHPAFFNALDNLIPNVSVIKILVGEHYNVNTNKKSGLCELKEPYEFVIHLRSGTKVKHLIPNEIIIQHHILNSIQDYSEYLFLSYIDVIPKIFNVMVIVINKDNQFLYSNKIKSSYCTIFNC</sequence>
<dbReference type="EMBL" id="KM610234">
    <property type="protein sequence ID" value="AJD20090.1"/>
    <property type="molecule type" value="Genomic_DNA"/>
</dbReference>
<dbReference type="Proteomes" id="UP000201058">
    <property type="component" value="Segment"/>
</dbReference>
<organism evidence="1 2">
    <name type="scientific">Tipula oleracea nudivirus</name>
    <dbReference type="NCBI Taxonomy" id="1546257"/>
    <lineage>
        <taxon>Viruses</taxon>
        <taxon>Viruses incertae sedis</taxon>
        <taxon>Naldaviricetes</taxon>
        <taxon>Lefavirales</taxon>
        <taxon>Nudiviridae</taxon>
        <taxon>Deltanudivirus</taxon>
        <taxon>Deltanudivirus tipoleraceae</taxon>
    </lineage>
</organism>
<name>A0A0B4VFC2_9VIRU</name>